<name>A0A0A9EHP2_ARUDO</name>
<sequence>MEYGFRKFTIWGSFISYPNTSISIYNIFSGLT</sequence>
<dbReference type="AlphaFoldDB" id="A0A0A9EHP2"/>
<organism evidence="1">
    <name type="scientific">Arundo donax</name>
    <name type="common">Giant reed</name>
    <name type="synonym">Donax arundinaceus</name>
    <dbReference type="NCBI Taxonomy" id="35708"/>
    <lineage>
        <taxon>Eukaryota</taxon>
        <taxon>Viridiplantae</taxon>
        <taxon>Streptophyta</taxon>
        <taxon>Embryophyta</taxon>
        <taxon>Tracheophyta</taxon>
        <taxon>Spermatophyta</taxon>
        <taxon>Magnoliopsida</taxon>
        <taxon>Liliopsida</taxon>
        <taxon>Poales</taxon>
        <taxon>Poaceae</taxon>
        <taxon>PACMAD clade</taxon>
        <taxon>Arundinoideae</taxon>
        <taxon>Arundineae</taxon>
        <taxon>Arundo</taxon>
    </lineage>
</organism>
<reference evidence="1" key="1">
    <citation type="submission" date="2014-09" db="EMBL/GenBank/DDBJ databases">
        <authorList>
            <person name="Magalhaes I.L.F."/>
            <person name="Oliveira U."/>
            <person name="Santos F.R."/>
            <person name="Vidigal T.H.D.A."/>
            <person name="Brescovit A.D."/>
            <person name="Santos A.J."/>
        </authorList>
    </citation>
    <scope>NUCLEOTIDE SEQUENCE</scope>
    <source>
        <tissue evidence="1">Shoot tissue taken approximately 20 cm above the soil surface</tissue>
    </source>
</reference>
<evidence type="ECO:0000313" key="1">
    <source>
        <dbReference type="EMBL" id="JAD97390.1"/>
    </source>
</evidence>
<dbReference type="EMBL" id="GBRH01200505">
    <property type="protein sequence ID" value="JAD97390.1"/>
    <property type="molecule type" value="Transcribed_RNA"/>
</dbReference>
<reference evidence="1" key="2">
    <citation type="journal article" date="2015" name="Data Brief">
        <title>Shoot transcriptome of the giant reed, Arundo donax.</title>
        <authorList>
            <person name="Barrero R.A."/>
            <person name="Guerrero F.D."/>
            <person name="Moolhuijzen P."/>
            <person name="Goolsby J.A."/>
            <person name="Tidwell J."/>
            <person name="Bellgard S.E."/>
            <person name="Bellgard M.I."/>
        </authorList>
    </citation>
    <scope>NUCLEOTIDE SEQUENCE</scope>
    <source>
        <tissue evidence="1">Shoot tissue taken approximately 20 cm above the soil surface</tissue>
    </source>
</reference>
<proteinExistence type="predicted"/>
<protein>
    <submittedName>
        <fullName evidence="1">Uncharacterized protein</fullName>
    </submittedName>
</protein>
<accession>A0A0A9EHP2</accession>